<dbReference type="Proteomes" id="UP001169760">
    <property type="component" value="Unassembled WGS sequence"/>
</dbReference>
<comment type="caution">
    <text evidence="1">The sequence shown here is derived from an EMBL/GenBank/DDBJ whole genome shotgun (WGS) entry which is preliminary data.</text>
</comment>
<organism evidence="1 2">
    <name type="scientific">Saccharophagus degradans</name>
    <dbReference type="NCBI Taxonomy" id="86304"/>
    <lineage>
        <taxon>Bacteria</taxon>
        <taxon>Pseudomonadati</taxon>
        <taxon>Pseudomonadota</taxon>
        <taxon>Gammaproteobacteria</taxon>
        <taxon>Cellvibrionales</taxon>
        <taxon>Cellvibrionaceae</taxon>
        <taxon>Saccharophagus</taxon>
    </lineage>
</organism>
<reference evidence="1" key="1">
    <citation type="submission" date="2023-07" db="EMBL/GenBank/DDBJ databases">
        <title>Genome content predicts the carbon catabolic preferences of heterotrophic bacteria.</title>
        <authorList>
            <person name="Gralka M."/>
        </authorList>
    </citation>
    <scope>NUCLEOTIDE SEQUENCE</scope>
    <source>
        <strain evidence="1">I3M17_2</strain>
    </source>
</reference>
<protein>
    <submittedName>
        <fullName evidence="1">T6SS effector amidase Tae4 family protein</fullName>
    </submittedName>
</protein>
<proteinExistence type="predicted"/>
<dbReference type="AlphaFoldDB" id="A0AAW7X604"/>
<dbReference type="Gene3D" id="3.90.1720.80">
    <property type="match status" value="1"/>
</dbReference>
<sequence>MGVSIFKDYWMRGKEEFEARSGDHIDLWNKNEITSSGIGMRSIYEFFGTVSDLNKNKEVWFWEVK</sequence>
<gene>
    <name evidence="1" type="ORF">Q4521_07360</name>
</gene>
<evidence type="ECO:0000313" key="1">
    <source>
        <dbReference type="EMBL" id="MDO6422287.1"/>
    </source>
</evidence>
<dbReference type="EMBL" id="JAUOPB010000004">
    <property type="protein sequence ID" value="MDO6422287.1"/>
    <property type="molecule type" value="Genomic_DNA"/>
</dbReference>
<name>A0AAW7X604_9GAMM</name>
<accession>A0AAW7X604</accession>
<dbReference type="InterPro" id="IPR025562">
    <property type="entry name" value="Tae4"/>
</dbReference>
<dbReference type="RefSeq" id="WP_303492237.1">
    <property type="nucleotide sequence ID" value="NZ_JAUOPB010000004.1"/>
</dbReference>
<evidence type="ECO:0000313" key="2">
    <source>
        <dbReference type="Proteomes" id="UP001169760"/>
    </source>
</evidence>
<dbReference type="Pfam" id="PF14113">
    <property type="entry name" value="Tae4"/>
    <property type="match status" value="1"/>
</dbReference>